<evidence type="ECO:0000313" key="22">
    <source>
        <dbReference type="Ensembl" id="ENSSHAP00000040971.1"/>
    </source>
</evidence>
<feature type="compositionally biased region" description="Polar residues" evidence="20">
    <location>
        <begin position="889"/>
        <end position="900"/>
    </location>
</feature>
<dbReference type="CDD" id="cd00077">
    <property type="entry name" value="HDc"/>
    <property type="match status" value="1"/>
</dbReference>
<evidence type="ECO:0000256" key="19">
    <source>
        <dbReference type="RuleBase" id="RU363067"/>
    </source>
</evidence>
<feature type="binding site" evidence="18">
    <location>
        <position position="328"/>
    </location>
    <ligand>
        <name>Zn(2+)</name>
        <dbReference type="ChEBI" id="CHEBI:29105"/>
        <label>1</label>
    </ligand>
</feature>
<evidence type="ECO:0000256" key="6">
    <source>
        <dbReference type="ARBA" id="ARBA00022801"/>
    </source>
</evidence>
<dbReference type="FunFam" id="1.10.1300.10:FF:000011">
    <property type="entry name" value="Phosphodiesterase"/>
    <property type="match status" value="1"/>
</dbReference>
<gene>
    <name evidence="22" type="primary">PDE1A</name>
</gene>
<dbReference type="InterPro" id="IPR023174">
    <property type="entry name" value="PDEase_CS"/>
</dbReference>
<dbReference type="Ensembl" id="ENSSHAT00000035077.1">
    <property type="protein sequence ID" value="ENSSHAP00000040971.1"/>
    <property type="gene ID" value="ENSSHAG00000001468.2"/>
</dbReference>
<dbReference type="Pfam" id="PF08499">
    <property type="entry name" value="PDEase_I_N"/>
    <property type="match status" value="1"/>
</dbReference>
<keyword evidence="6 19" id="KW-0378">Hydrolase</keyword>
<evidence type="ECO:0000256" key="15">
    <source>
        <dbReference type="ARBA" id="ARBA00061713"/>
    </source>
</evidence>
<feature type="domain" description="PDEase" evidence="21">
    <location>
        <begin position="104"/>
        <end position="484"/>
    </location>
</feature>
<proteinExistence type="inferred from homology"/>
<dbReference type="InterPro" id="IPR003607">
    <property type="entry name" value="HD/PDEase_dom"/>
</dbReference>
<dbReference type="GO" id="GO:0005516">
    <property type="term" value="F:calmodulin binding"/>
    <property type="evidence" value="ECO:0007669"/>
    <property type="project" value="UniProtKB-KW"/>
</dbReference>
<evidence type="ECO:0000256" key="10">
    <source>
        <dbReference type="ARBA" id="ARBA00023149"/>
    </source>
</evidence>
<reference evidence="22 23" key="1">
    <citation type="journal article" date="2011" name="Proc. Natl. Acad. Sci. U.S.A.">
        <title>Genetic diversity and population structure of the endangered marsupial Sarcophilus harrisii (Tasmanian devil).</title>
        <authorList>
            <person name="Miller W."/>
            <person name="Hayes V.M."/>
            <person name="Ratan A."/>
            <person name="Petersen D.C."/>
            <person name="Wittekindt N.E."/>
            <person name="Miller J."/>
            <person name="Walenz B."/>
            <person name="Knight J."/>
            <person name="Qi J."/>
            <person name="Zhao F."/>
            <person name="Wang Q."/>
            <person name="Bedoya-Reina O.C."/>
            <person name="Katiyar N."/>
            <person name="Tomsho L.P."/>
            <person name="Kasson L.M."/>
            <person name="Hardie R.A."/>
            <person name="Woodbridge P."/>
            <person name="Tindall E.A."/>
            <person name="Bertelsen M.F."/>
            <person name="Dixon D."/>
            <person name="Pyecroft S."/>
            <person name="Helgen K.M."/>
            <person name="Lesk A.M."/>
            <person name="Pringle T.H."/>
            <person name="Patterson N."/>
            <person name="Zhang Y."/>
            <person name="Kreiss A."/>
            <person name="Woods G.M."/>
            <person name="Jones M.E."/>
            <person name="Schuster S.C."/>
        </authorList>
    </citation>
    <scope>NUCLEOTIDE SEQUENCE [LARGE SCALE GENOMIC DNA]</scope>
</reference>
<comment type="function">
    <text evidence="14">Calcium/calmodulin-dependent cyclic nucleotide phosphodiesterase with a dual specificity for the second messengers cGMP and cAMP, which are key regulators of many important physiological processes. Has a higher efficiency with cGMP compared to cAMP.</text>
</comment>
<dbReference type="Proteomes" id="UP000007648">
    <property type="component" value="Unassembled WGS sequence"/>
</dbReference>
<feature type="binding site" evidence="18">
    <location>
        <position position="185"/>
    </location>
    <ligand>
        <name>Zn(2+)</name>
        <dbReference type="ChEBI" id="CHEBI:29105"/>
        <label>1</label>
    </ligand>
</feature>
<evidence type="ECO:0000256" key="14">
    <source>
        <dbReference type="ARBA" id="ARBA00056316"/>
    </source>
</evidence>
<evidence type="ECO:0000256" key="7">
    <source>
        <dbReference type="ARBA" id="ARBA00022833"/>
    </source>
</evidence>
<dbReference type="RefSeq" id="XP_031816225.1">
    <property type="nucleotide sequence ID" value="XM_031960365.1"/>
</dbReference>
<feature type="binding site" evidence="17">
    <location>
        <begin position="181"/>
        <end position="185"/>
    </location>
    <ligand>
        <name>AMP</name>
        <dbReference type="ChEBI" id="CHEBI:456215"/>
    </ligand>
</feature>
<feature type="binding site" evidence="17">
    <location>
        <position position="222"/>
    </location>
    <ligand>
        <name>AMP</name>
        <dbReference type="ChEBI" id="CHEBI:456215"/>
    </ligand>
</feature>
<organism evidence="22 23">
    <name type="scientific">Sarcophilus harrisii</name>
    <name type="common">Tasmanian devil</name>
    <name type="synonym">Sarcophilus laniarius</name>
    <dbReference type="NCBI Taxonomy" id="9305"/>
    <lineage>
        <taxon>Eukaryota</taxon>
        <taxon>Metazoa</taxon>
        <taxon>Chordata</taxon>
        <taxon>Craniata</taxon>
        <taxon>Vertebrata</taxon>
        <taxon>Euteleostomi</taxon>
        <taxon>Mammalia</taxon>
        <taxon>Metatheria</taxon>
        <taxon>Dasyuromorphia</taxon>
        <taxon>Dasyuridae</taxon>
        <taxon>Sarcophilus</taxon>
    </lineage>
</organism>
<feature type="compositionally biased region" description="Basic and acidic residues" evidence="20">
    <location>
        <begin position="764"/>
        <end position="788"/>
    </location>
</feature>
<feature type="compositionally biased region" description="Polar residues" evidence="20">
    <location>
        <begin position="737"/>
        <end position="759"/>
    </location>
</feature>
<keyword evidence="5 18" id="KW-0479">Metal-binding</keyword>
<evidence type="ECO:0000256" key="3">
    <source>
        <dbReference type="ARBA" id="ARBA00010664"/>
    </source>
</evidence>
<evidence type="ECO:0000256" key="11">
    <source>
        <dbReference type="ARBA" id="ARBA00033675"/>
    </source>
</evidence>
<feature type="region of interest" description="Disordered" evidence="20">
    <location>
        <begin position="737"/>
        <end position="799"/>
    </location>
</feature>
<dbReference type="InterPro" id="IPR023088">
    <property type="entry name" value="PDEase"/>
</dbReference>
<evidence type="ECO:0000256" key="4">
    <source>
        <dbReference type="ARBA" id="ARBA00022535"/>
    </source>
</evidence>
<reference evidence="22" key="3">
    <citation type="submission" date="2025-09" db="UniProtKB">
        <authorList>
            <consortium name="Ensembl"/>
        </authorList>
    </citation>
    <scope>IDENTIFICATION</scope>
</reference>
<feature type="binding site" evidence="18">
    <location>
        <position position="221"/>
    </location>
    <ligand>
        <name>Zn(2+)</name>
        <dbReference type="ChEBI" id="CHEBI:29105"/>
        <label>1</label>
    </ligand>
</feature>
<dbReference type="InterPro" id="IPR013706">
    <property type="entry name" value="PDE1_N"/>
</dbReference>
<sequence>MGKKKKNSHKVSFDFPKSKFFNLVRKKEIRESLKKLLDTEDELSDIQIDSVPSEVRDWLASTFTRKMGMTKRKPEEKPKFRSIVHAVQAGIFVDRMYRRSSSISGLVYPAAVIITLKDVDKWSFDVFALNDASGEHSLKFMMYELFTRYDLINRFKIPVPCLISFAEALEVGYSKHKNPYHNLIHAADVTQTVHYILLHTGLMHWLNELEILAMVFAAAIHDYEHTGTTNNFHIQTRSDVAILYNDRSVLENHHVSAVYRLMQEDEMNILANLSKDDWRDLRNLVIEMVLSTDMSGHFQQIKTIRSTLQQPEGIDKAKAMSLILHAADISHPAKTWELHHRWTMALMEEFFRQGDKEAELGLPFSPLCDRKSTLVAQSQIGFIDFIVEPTFSLLMDSTEKIVTPLIEEAIKTENSPFASNSSPNIGSVNVGDALKRLTIKSNISDKSNSSDYSLATVDLKGFKNNLVDIIQQNKERWKELAAQELLQREKELQKRRSFLRRHEHDAEKNANLTCKFSNMEGISASPNMSCASVSVPREADVRCFVYKPASLDPTQSGENMDTSENKEILSIHQGQIFVDPDLKVLPREAGIAGENSQTINVQPLSRPSSPGSTVKQISHRPSGKDVLKHEKRRQKRKPFLRRQDHNTGKKTNLTSKCSNMRGGISAPDITFSSVSVPREDDIKCFIYRSASLDSAHPEESKNTDTSEIKEIFSIHQGQICVDPDLKILSCEAGTAGENSQEINAQPLSRPSSPGSTLKQISPKPSEDVLKNEKELQKKSFVRRQDQTARKSTNLTSKFSNMRRITAQSNTSISSLFQHRGADMRCFFYKSASLDSAHPGETKNTDTTKYKEIMSIHQGQIFVDPDVKVLSRGARTAGENSQEINKKSFSRASTPGSTLKQISSRPSSRESIRKSSTKSNVDQKKVTRSRKKTQPGMPLNSNISKGSLFLSNRLSKRGSLFMALSYLLAMGLYNLGN</sequence>
<comment type="catalytic activity">
    <reaction evidence="12">
        <text>3',5'-cyclic GMP + H2O = GMP + H(+)</text>
        <dbReference type="Rhea" id="RHEA:16957"/>
        <dbReference type="ChEBI" id="CHEBI:15377"/>
        <dbReference type="ChEBI" id="CHEBI:15378"/>
        <dbReference type="ChEBI" id="CHEBI:57746"/>
        <dbReference type="ChEBI" id="CHEBI:58115"/>
    </reaction>
    <physiologicalReaction direction="left-to-right" evidence="12">
        <dbReference type="Rhea" id="RHEA:16958"/>
    </physiologicalReaction>
</comment>
<evidence type="ECO:0000256" key="16">
    <source>
        <dbReference type="PIRSR" id="PIRSR623088-1"/>
    </source>
</evidence>
<evidence type="ECO:0000256" key="20">
    <source>
        <dbReference type="SAM" id="MobiDB-lite"/>
    </source>
</evidence>
<evidence type="ECO:0000313" key="23">
    <source>
        <dbReference type="Proteomes" id="UP000007648"/>
    </source>
</evidence>
<keyword evidence="7" id="KW-0862">Zinc</keyword>
<protein>
    <recommendedName>
        <fullName evidence="19">Phosphodiesterase</fullName>
        <ecNumber evidence="19">3.1.4.-</ecNumber>
    </recommendedName>
</protein>
<comment type="cofactor">
    <cofactor evidence="2">
        <name>Zn(2+)</name>
        <dbReference type="ChEBI" id="CHEBI:29105"/>
    </cofactor>
</comment>
<dbReference type="SUPFAM" id="SSF109604">
    <property type="entry name" value="HD-domain/PDEase-like"/>
    <property type="match status" value="1"/>
</dbReference>
<dbReference type="SMART" id="SM00471">
    <property type="entry name" value="HDc"/>
    <property type="match status" value="1"/>
</dbReference>
<dbReference type="PROSITE" id="PS51845">
    <property type="entry name" value="PDEASE_I_2"/>
    <property type="match status" value="1"/>
</dbReference>
<dbReference type="InParanoid" id="A0A7N4PRJ3"/>
<feature type="compositionally biased region" description="Polar residues" evidence="20">
    <location>
        <begin position="594"/>
        <end position="616"/>
    </location>
</feature>
<feature type="binding site" evidence="17">
    <location>
        <position position="379"/>
    </location>
    <ligand>
        <name>AMP</name>
        <dbReference type="ChEBI" id="CHEBI:456215"/>
    </ligand>
</feature>
<evidence type="ECO:0000256" key="9">
    <source>
        <dbReference type="ARBA" id="ARBA00022860"/>
    </source>
</evidence>
<feature type="region of interest" description="Disordered" evidence="20">
    <location>
        <begin position="594"/>
        <end position="660"/>
    </location>
</feature>
<evidence type="ECO:0000256" key="12">
    <source>
        <dbReference type="ARBA" id="ARBA00033684"/>
    </source>
</evidence>
<dbReference type="GeneID" id="100926211"/>
<comment type="subunit">
    <text evidence="15">Homodimer. Interacts with YWHAZ.</text>
</comment>
<feature type="compositionally biased region" description="Polar residues" evidence="20">
    <location>
        <begin position="649"/>
        <end position="658"/>
    </location>
</feature>
<dbReference type="EC" id="3.1.4.-" evidence="19"/>
<comment type="cofactor">
    <cofactor evidence="19">
        <name>a divalent metal cation</name>
        <dbReference type="ChEBI" id="CHEBI:60240"/>
    </cofactor>
    <text evidence="19">Binds 2 divalent metal cations per subunit. Site 1 may preferentially bind zinc ions, while site 2 has a preference for magnesium and/or manganese ions.</text>
</comment>
<name>A0A7N4PRJ3_SARHA</name>
<dbReference type="PROSITE" id="PS00126">
    <property type="entry name" value="PDEASE_I_1"/>
    <property type="match status" value="1"/>
</dbReference>
<dbReference type="InterPro" id="IPR036971">
    <property type="entry name" value="PDEase_catalytic_dom_sf"/>
</dbReference>
<evidence type="ECO:0000256" key="13">
    <source>
        <dbReference type="ARBA" id="ARBA00033709"/>
    </source>
</evidence>
<feature type="compositionally biased region" description="Basic residues" evidence="20">
    <location>
        <begin position="629"/>
        <end position="640"/>
    </location>
</feature>
<evidence type="ECO:0000256" key="17">
    <source>
        <dbReference type="PIRSR" id="PIRSR623088-2"/>
    </source>
</evidence>
<feature type="binding site" evidence="17">
    <location>
        <position position="328"/>
    </location>
    <ligand>
        <name>AMP</name>
        <dbReference type="ChEBI" id="CHEBI:456215"/>
    </ligand>
</feature>
<keyword evidence="10" id="KW-0114">cAMP</keyword>
<reference evidence="22" key="2">
    <citation type="submission" date="2025-08" db="UniProtKB">
        <authorList>
            <consortium name="Ensembl"/>
        </authorList>
    </citation>
    <scope>IDENTIFICATION</scope>
</reference>
<dbReference type="PRINTS" id="PR00387">
    <property type="entry name" value="PDIESTERASE1"/>
</dbReference>
<dbReference type="Pfam" id="PF00233">
    <property type="entry name" value="PDEase_I"/>
    <property type="match status" value="1"/>
</dbReference>
<comment type="catalytic activity">
    <reaction evidence="11">
        <text>3',5'-cyclic AMP + H2O = AMP + H(+)</text>
        <dbReference type="Rhea" id="RHEA:25277"/>
        <dbReference type="ChEBI" id="CHEBI:15377"/>
        <dbReference type="ChEBI" id="CHEBI:15378"/>
        <dbReference type="ChEBI" id="CHEBI:58165"/>
        <dbReference type="ChEBI" id="CHEBI:456215"/>
    </reaction>
    <physiologicalReaction direction="left-to-right" evidence="11">
        <dbReference type="Rhea" id="RHEA:25278"/>
    </physiologicalReaction>
</comment>
<feature type="binding site" evidence="18">
    <location>
        <position position="222"/>
    </location>
    <ligand>
        <name>Zn(2+)</name>
        <dbReference type="ChEBI" id="CHEBI:29105"/>
        <label>2</label>
    </ligand>
</feature>
<feature type="active site" description="Proton donor" evidence="16">
    <location>
        <position position="181"/>
    </location>
</feature>
<comment type="cofactor">
    <cofactor evidence="1">
        <name>Mg(2+)</name>
        <dbReference type="ChEBI" id="CHEBI:18420"/>
    </cofactor>
</comment>
<evidence type="ECO:0000256" key="5">
    <source>
        <dbReference type="ARBA" id="ARBA00022723"/>
    </source>
</evidence>
<keyword evidence="23" id="KW-1185">Reference proteome</keyword>
<keyword evidence="4" id="KW-0140">cGMP</keyword>
<accession>A0A7N4PRJ3</accession>
<keyword evidence="8" id="KW-0460">Magnesium</keyword>
<dbReference type="InterPro" id="IPR002073">
    <property type="entry name" value="PDEase_catalytic_dom"/>
</dbReference>
<evidence type="ECO:0000256" key="2">
    <source>
        <dbReference type="ARBA" id="ARBA00001947"/>
    </source>
</evidence>
<comment type="similarity">
    <text evidence="3">Belongs to the cyclic nucleotide phosphodiesterase family. PDE1 subfamily.</text>
</comment>
<dbReference type="GO" id="GO:0046872">
    <property type="term" value="F:metal ion binding"/>
    <property type="evidence" value="ECO:0007669"/>
    <property type="project" value="UniProtKB-KW"/>
</dbReference>
<dbReference type="PANTHER" id="PTHR11347">
    <property type="entry name" value="CYCLIC NUCLEOTIDE PHOSPHODIESTERASE"/>
    <property type="match status" value="1"/>
</dbReference>
<feature type="binding site" evidence="18">
    <location>
        <position position="222"/>
    </location>
    <ligand>
        <name>Zn(2+)</name>
        <dbReference type="ChEBI" id="CHEBI:29105"/>
        <label>1</label>
    </ligand>
</feature>
<dbReference type="Gene3D" id="1.10.1300.10">
    <property type="entry name" value="3'5'-cyclic nucleotide phosphodiesterase, catalytic domain"/>
    <property type="match status" value="1"/>
</dbReference>
<dbReference type="AlphaFoldDB" id="A0A7N4PRJ3"/>
<evidence type="ECO:0000259" key="21">
    <source>
        <dbReference type="PROSITE" id="PS51845"/>
    </source>
</evidence>
<dbReference type="GeneTree" id="ENSGT00940000157043"/>
<dbReference type="GO" id="GO:0004117">
    <property type="term" value="F:calmodulin-activated dual specificity 3',5'-cyclic-GMP, 3',5'-cyclic-AMP phosphodiesterase activity"/>
    <property type="evidence" value="ECO:0007669"/>
    <property type="project" value="UniProtKB-ARBA"/>
</dbReference>
<evidence type="ECO:0000256" key="8">
    <source>
        <dbReference type="ARBA" id="ARBA00022842"/>
    </source>
</evidence>
<dbReference type="GO" id="GO:0007165">
    <property type="term" value="P:signal transduction"/>
    <property type="evidence" value="ECO:0007669"/>
    <property type="project" value="InterPro"/>
</dbReference>
<comment type="catalytic activity">
    <reaction evidence="13">
        <text>a nucleoside 3',5'-cyclic phosphate + H2O = a nucleoside 5'-phosphate + H(+)</text>
        <dbReference type="Rhea" id="RHEA:14653"/>
        <dbReference type="ChEBI" id="CHEBI:15377"/>
        <dbReference type="ChEBI" id="CHEBI:15378"/>
        <dbReference type="ChEBI" id="CHEBI:57867"/>
        <dbReference type="ChEBI" id="CHEBI:58464"/>
        <dbReference type="EC" id="3.1.4.17"/>
    </reaction>
    <physiologicalReaction direction="left-to-right" evidence="13">
        <dbReference type="Rhea" id="RHEA:14654"/>
    </physiologicalReaction>
</comment>
<feature type="compositionally biased region" description="Polar residues" evidence="20">
    <location>
        <begin position="789"/>
        <end position="799"/>
    </location>
</feature>
<evidence type="ECO:0000256" key="1">
    <source>
        <dbReference type="ARBA" id="ARBA00001946"/>
    </source>
</evidence>
<keyword evidence="9" id="KW-0112">Calmodulin-binding</keyword>
<feature type="region of interest" description="Disordered" evidence="20">
    <location>
        <begin position="874"/>
        <end position="940"/>
    </location>
</feature>
<evidence type="ECO:0000256" key="18">
    <source>
        <dbReference type="PIRSR" id="PIRSR623088-3"/>
    </source>
</evidence>
<dbReference type="CTD" id="5136"/>